<dbReference type="CDD" id="cd17367">
    <property type="entry name" value="MFS_KgtP"/>
    <property type="match status" value="1"/>
</dbReference>
<evidence type="ECO:0000256" key="8">
    <source>
        <dbReference type="ARBA" id="ARBA00023136"/>
    </source>
</evidence>
<dbReference type="FunFam" id="1.20.1250.20:FF:000001">
    <property type="entry name" value="Dicarboxylate MFS transporter"/>
    <property type="match status" value="1"/>
</dbReference>
<feature type="domain" description="Major facilitator superfamily (MFS) profile" evidence="10">
    <location>
        <begin position="23"/>
        <end position="428"/>
    </location>
</feature>
<feature type="transmembrane region" description="Helical" evidence="9">
    <location>
        <begin position="285"/>
        <end position="304"/>
    </location>
</feature>
<keyword evidence="3" id="KW-0813">Transport</keyword>
<proteinExistence type="inferred from homology"/>
<dbReference type="InterPro" id="IPR051084">
    <property type="entry name" value="H+-coupled_symporters"/>
</dbReference>
<comment type="subcellular location">
    <subcellularLocation>
        <location evidence="1">Cell membrane</location>
        <topology evidence="1">Multi-pass membrane protein</topology>
    </subcellularLocation>
</comment>
<dbReference type="PROSITE" id="PS50850">
    <property type="entry name" value="MFS"/>
    <property type="match status" value="1"/>
</dbReference>
<dbReference type="FunFam" id="1.20.1250.20:FF:000300">
    <property type="entry name" value="Dicarboxylate MFS transporter"/>
    <property type="match status" value="1"/>
</dbReference>
<accession>A0AAJ5X0E9</accession>
<dbReference type="PROSITE" id="PS00216">
    <property type="entry name" value="SUGAR_TRANSPORT_1"/>
    <property type="match status" value="1"/>
</dbReference>
<keyword evidence="7 9" id="KW-1133">Transmembrane helix</keyword>
<feature type="transmembrane region" description="Helical" evidence="9">
    <location>
        <begin position="311"/>
        <end position="332"/>
    </location>
</feature>
<dbReference type="PROSITE" id="PS00217">
    <property type="entry name" value="SUGAR_TRANSPORT_2"/>
    <property type="match status" value="1"/>
</dbReference>
<dbReference type="InterPro" id="IPR011701">
    <property type="entry name" value="MFS"/>
</dbReference>
<dbReference type="InterPro" id="IPR020846">
    <property type="entry name" value="MFS_dom"/>
</dbReference>
<evidence type="ECO:0000256" key="2">
    <source>
        <dbReference type="ARBA" id="ARBA00008240"/>
    </source>
</evidence>
<evidence type="ECO:0000256" key="4">
    <source>
        <dbReference type="ARBA" id="ARBA00022475"/>
    </source>
</evidence>
<comment type="similarity">
    <text evidence="2">Belongs to the major facilitator superfamily. Metabolite:H+ Symporter (MHS) family (TC 2.A.1.6) family.</text>
</comment>
<dbReference type="GO" id="GO:0015293">
    <property type="term" value="F:symporter activity"/>
    <property type="evidence" value="ECO:0007669"/>
    <property type="project" value="UniProtKB-KW"/>
</dbReference>
<dbReference type="PANTHER" id="PTHR43528:SF5">
    <property type="entry name" value="PROLINE_BETAINE TRANSPORTER"/>
    <property type="match status" value="1"/>
</dbReference>
<protein>
    <submittedName>
        <fullName evidence="11">MFS transporter</fullName>
    </submittedName>
</protein>
<name>A0AAJ5X0E9_9CAUL</name>
<feature type="transmembrane region" description="Helical" evidence="9">
    <location>
        <begin position="195"/>
        <end position="214"/>
    </location>
</feature>
<sequence>MTADATPNATPNATMSPARRLRNIVGGSAGNLVEWFDWYAYAAFTLYFAPVFFPSEDPTAQLLSAAAVFAVGFLMRPIGAWIMGVYADRKGRKAGLTLSVTLMCTGSLIIGLTPGYATIGLAAPALLLFARLLQGLSVGGEYGSSATYLSEMAEPHRRGFWSSFQYVTLISGQLIALLMLIVLQNTLSETALANWGWRIPFFVGAALAVVVFWLRRRLDETHKAEDVKDQPKSSAVQLFVKHPKEAFMVLGLTAGGTLAFYTYTTYLQKFLVNTTGFPKNTATEISAAALFIFMLLQPAVGALSDRIGRRPVMVAFGVLGVIFTVPIMTMLSRVESPLAAFGLALAGLVIVSGYTAINAVVKAELFPAHIRALGVALPYAIANAVFGGTAEYVALWFKGVGMESVFFWYVTGMIGVSLITFIRMRDTRHNSLITHT</sequence>
<dbReference type="NCBIfam" id="NF007710">
    <property type="entry name" value="PRK10406.1"/>
    <property type="match status" value="1"/>
</dbReference>
<dbReference type="InterPro" id="IPR036259">
    <property type="entry name" value="MFS_trans_sf"/>
</dbReference>
<dbReference type="SUPFAM" id="SSF103473">
    <property type="entry name" value="MFS general substrate transporter"/>
    <property type="match status" value="1"/>
</dbReference>
<evidence type="ECO:0000256" key="3">
    <source>
        <dbReference type="ARBA" id="ARBA00022448"/>
    </source>
</evidence>
<keyword evidence="4" id="KW-1003">Cell membrane</keyword>
<dbReference type="GO" id="GO:0005886">
    <property type="term" value="C:plasma membrane"/>
    <property type="evidence" value="ECO:0007669"/>
    <property type="project" value="UniProtKB-SubCell"/>
</dbReference>
<feature type="transmembrane region" description="Helical" evidence="9">
    <location>
        <begin position="119"/>
        <end position="139"/>
    </location>
</feature>
<evidence type="ECO:0000256" key="5">
    <source>
        <dbReference type="ARBA" id="ARBA00022692"/>
    </source>
</evidence>
<feature type="transmembrane region" description="Helical" evidence="9">
    <location>
        <begin position="38"/>
        <end position="55"/>
    </location>
</feature>
<keyword evidence="5 9" id="KW-0812">Transmembrane</keyword>
<feature type="transmembrane region" description="Helical" evidence="9">
    <location>
        <begin position="406"/>
        <end position="424"/>
    </location>
</feature>
<evidence type="ECO:0000259" key="10">
    <source>
        <dbReference type="PROSITE" id="PS50850"/>
    </source>
</evidence>
<feature type="transmembrane region" description="Helical" evidence="9">
    <location>
        <begin position="373"/>
        <end position="394"/>
    </location>
</feature>
<keyword evidence="8 9" id="KW-0472">Membrane</keyword>
<dbReference type="InterPro" id="IPR005829">
    <property type="entry name" value="Sugar_transporter_CS"/>
</dbReference>
<evidence type="ECO:0000256" key="6">
    <source>
        <dbReference type="ARBA" id="ARBA00022847"/>
    </source>
</evidence>
<feature type="transmembrane region" description="Helical" evidence="9">
    <location>
        <begin position="61"/>
        <end position="82"/>
    </location>
</feature>
<evidence type="ECO:0000313" key="12">
    <source>
        <dbReference type="Proteomes" id="UP001213664"/>
    </source>
</evidence>
<reference evidence="11" key="1">
    <citation type="submission" date="2023-03" db="EMBL/GenBank/DDBJ databases">
        <title>Andean soil-derived lignocellulolytic bacterial consortium as a source of novel taxa and putative plastic-active enzymes.</title>
        <authorList>
            <person name="Diaz-Garcia L."/>
            <person name="Chuvochina M."/>
            <person name="Feuerriegel G."/>
            <person name="Bunk B."/>
            <person name="Sproer C."/>
            <person name="Streit W.R."/>
            <person name="Rodriguez L.M."/>
            <person name="Overmann J."/>
            <person name="Jimenez D.J."/>
        </authorList>
    </citation>
    <scope>NUCLEOTIDE SEQUENCE</scope>
    <source>
        <strain evidence="11">MAG 833</strain>
    </source>
</reference>
<feature type="transmembrane region" description="Helical" evidence="9">
    <location>
        <begin position="246"/>
        <end position="265"/>
    </location>
</feature>
<dbReference type="EMBL" id="CP119326">
    <property type="protein sequence ID" value="WEK39882.1"/>
    <property type="molecule type" value="Genomic_DNA"/>
</dbReference>
<dbReference type="Gene3D" id="1.20.1250.20">
    <property type="entry name" value="MFS general substrate transporter like domains"/>
    <property type="match status" value="2"/>
</dbReference>
<evidence type="ECO:0000256" key="7">
    <source>
        <dbReference type="ARBA" id="ARBA00022989"/>
    </source>
</evidence>
<evidence type="ECO:0000313" key="11">
    <source>
        <dbReference type="EMBL" id="WEK39882.1"/>
    </source>
</evidence>
<feature type="transmembrane region" description="Helical" evidence="9">
    <location>
        <begin position="160"/>
        <end position="183"/>
    </location>
</feature>
<dbReference type="PANTHER" id="PTHR43528">
    <property type="entry name" value="ALPHA-KETOGLUTARATE PERMEASE"/>
    <property type="match status" value="1"/>
</dbReference>
<dbReference type="AlphaFoldDB" id="A0AAJ5X0E9"/>
<evidence type="ECO:0000256" key="1">
    <source>
        <dbReference type="ARBA" id="ARBA00004651"/>
    </source>
</evidence>
<organism evidence="11 12">
    <name type="scientific">Candidatus Brevundimonas colombiensis</name>
    <dbReference type="NCBI Taxonomy" id="3121376"/>
    <lineage>
        <taxon>Bacteria</taxon>
        <taxon>Pseudomonadati</taxon>
        <taxon>Pseudomonadota</taxon>
        <taxon>Alphaproteobacteria</taxon>
        <taxon>Caulobacterales</taxon>
        <taxon>Caulobacteraceae</taxon>
        <taxon>Brevundimonas</taxon>
    </lineage>
</organism>
<keyword evidence="6" id="KW-0769">Symport</keyword>
<evidence type="ECO:0000256" key="9">
    <source>
        <dbReference type="SAM" id="Phobius"/>
    </source>
</evidence>
<dbReference type="Proteomes" id="UP001213664">
    <property type="component" value="Chromosome"/>
</dbReference>
<feature type="transmembrane region" description="Helical" evidence="9">
    <location>
        <begin position="338"/>
        <end position="361"/>
    </location>
</feature>
<dbReference type="Pfam" id="PF07690">
    <property type="entry name" value="MFS_1"/>
    <property type="match status" value="1"/>
</dbReference>
<gene>
    <name evidence="11" type="ORF">P0Y50_15315</name>
</gene>